<reference evidence="3 4" key="1">
    <citation type="submission" date="2023-05" db="EMBL/GenBank/DDBJ databases">
        <title>Actinoplanes sp. NEAU-A12 genome sequencing.</title>
        <authorList>
            <person name="Wang Z.-S."/>
        </authorList>
    </citation>
    <scope>NUCLEOTIDE SEQUENCE [LARGE SCALE GENOMIC DNA]</scope>
    <source>
        <strain evidence="3 4">NEAU-A12</strain>
    </source>
</reference>
<evidence type="ECO:0000259" key="2">
    <source>
        <dbReference type="SMART" id="SM00903"/>
    </source>
</evidence>
<dbReference type="InterPro" id="IPR002563">
    <property type="entry name" value="Flavin_Rdtase-like_dom"/>
</dbReference>
<dbReference type="EMBL" id="JASCTH010000037">
    <property type="protein sequence ID" value="MDI6104834.1"/>
    <property type="molecule type" value="Genomic_DNA"/>
</dbReference>
<comment type="caution">
    <text evidence="3">The sequence shown here is derived from an EMBL/GenBank/DDBJ whole genome shotgun (WGS) entry which is preliminary data.</text>
</comment>
<proteinExistence type="predicted"/>
<dbReference type="SUPFAM" id="SSF50475">
    <property type="entry name" value="FMN-binding split barrel"/>
    <property type="match status" value="1"/>
</dbReference>
<dbReference type="InterPro" id="IPR050268">
    <property type="entry name" value="NADH-dep_flavin_reductase"/>
</dbReference>
<dbReference type="InterPro" id="IPR012349">
    <property type="entry name" value="Split_barrel_FMN-bd"/>
</dbReference>
<accession>A0ABT6WYL7</accession>
<keyword evidence="4" id="KW-1185">Reference proteome</keyword>
<dbReference type="Proteomes" id="UP001241758">
    <property type="component" value="Unassembled WGS sequence"/>
</dbReference>
<dbReference type="SMART" id="SM00903">
    <property type="entry name" value="Flavin_Reduct"/>
    <property type="match status" value="1"/>
</dbReference>
<evidence type="ECO:0000313" key="4">
    <source>
        <dbReference type="Proteomes" id="UP001241758"/>
    </source>
</evidence>
<dbReference type="Gene3D" id="2.30.110.10">
    <property type="entry name" value="Electron Transport, Fmn-binding Protein, Chain A"/>
    <property type="match status" value="1"/>
</dbReference>
<dbReference type="PANTHER" id="PTHR30466">
    <property type="entry name" value="FLAVIN REDUCTASE"/>
    <property type="match status" value="1"/>
</dbReference>
<dbReference type="GO" id="GO:0016491">
    <property type="term" value="F:oxidoreductase activity"/>
    <property type="evidence" value="ECO:0007669"/>
    <property type="project" value="UniProtKB-KW"/>
</dbReference>
<dbReference type="PANTHER" id="PTHR30466:SF1">
    <property type="entry name" value="FMN REDUCTASE (NADH) RUTF"/>
    <property type="match status" value="1"/>
</dbReference>
<organism evidence="3 4">
    <name type="scientific">Actinoplanes sandaracinus</name>
    <dbReference type="NCBI Taxonomy" id="3045177"/>
    <lineage>
        <taxon>Bacteria</taxon>
        <taxon>Bacillati</taxon>
        <taxon>Actinomycetota</taxon>
        <taxon>Actinomycetes</taxon>
        <taxon>Micromonosporales</taxon>
        <taxon>Micromonosporaceae</taxon>
        <taxon>Actinoplanes</taxon>
    </lineage>
</organism>
<feature type="domain" description="Flavin reductase like" evidence="2">
    <location>
        <begin position="19"/>
        <end position="158"/>
    </location>
</feature>
<keyword evidence="1 3" id="KW-0560">Oxidoreductase</keyword>
<dbReference type="RefSeq" id="WP_282766258.1">
    <property type="nucleotide sequence ID" value="NZ_JASCTH010000037.1"/>
</dbReference>
<name>A0ABT6WYL7_9ACTN</name>
<evidence type="ECO:0000313" key="3">
    <source>
        <dbReference type="EMBL" id="MDI6104834.1"/>
    </source>
</evidence>
<sequence>MTVVSGRPVDAADVLRRAMRRHPAGVTVVTVPGPAGFTATSFVSVSLRPALVAFFLDESASVAGAVRRASHFGVHLLHQGHTEVAQRFARSGADRFAGRAWHAGPADVPLLDGIDHLVARTVSVWPVGDHLQVVGEVVGASTYRPAAPLVYHDGGYATAAPSGQPAA</sequence>
<dbReference type="Pfam" id="PF01613">
    <property type="entry name" value="Flavin_Reduct"/>
    <property type="match status" value="1"/>
</dbReference>
<protein>
    <submittedName>
        <fullName evidence="3">Flavin reductase family protein</fullName>
        <ecNumber evidence="3">1.-.-.-</ecNumber>
    </submittedName>
</protein>
<dbReference type="EC" id="1.-.-.-" evidence="3"/>
<evidence type="ECO:0000256" key="1">
    <source>
        <dbReference type="ARBA" id="ARBA00023002"/>
    </source>
</evidence>
<gene>
    <name evidence="3" type="ORF">QLQ12_40235</name>
</gene>